<comment type="caution">
    <text evidence="1">The sequence shown here is derived from an EMBL/GenBank/DDBJ whole genome shotgun (WGS) entry which is preliminary data.</text>
</comment>
<protein>
    <recommendedName>
        <fullName evidence="3">F-box domain-containing protein</fullName>
    </recommendedName>
</protein>
<sequence>MAPPPPPPELAGLEVLEGLALDTVIAKAGARSAAMLACASARLRAVVADDALWRRFCADDLGLDLPVDPEGRPLSSFKVGARSNSSLPPPFSVYFLRPKESVNQEANPSAYGLACWSVWFVSDLVPCVWKFG</sequence>
<reference evidence="1" key="1">
    <citation type="journal article" date="2021" name="bioRxiv">
        <title>Whole Genome Assembly and Annotation of Northern Wild Rice, Zizania palustris L., Supports a Whole Genome Duplication in the Zizania Genus.</title>
        <authorList>
            <person name="Haas M."/>
            <person name="Kono T."/>
            <person name="Macchietto M."/>
            <person name="Millas R."/>
            <person name="McGilp L."/>
            <person name="Shao M."/>
            <person name="Duquette J."/>
            <person name="Hirsch C.N."/>
            <person name="Kimball J."/>
        </authorList>
    </citation>
    <scope>NUCLEOTIDE SEQUENCE</scope>
    <source>
        <tissue evidence="1">Fresh leaf tissue</tissue>
    </source>
</reference>
<dbReference type="PANTHER" id="PTHR47463:SF2">
    <property type="entry name" value="F-BOX PROTEIN SKIP16"/>
    <property type="match status" value="1"/>
</dbReference>
<organism evidence="1 2">
    <name type="scientific">Zizania palustris</name>
    <name type="common">Northern wild rice</name>
    <dbReference type="NCBI Taxonomy" id="103762"/>
    <lineage>
        <taxon>Eukaryota</taxon>
        <taxon>Viridiplantae</taxon>
        <taxon>Streptophyta</taxon>
        <taxon>Embryophyta</taxon>
        <taxon>Tracheophyta</taxon>
        <taxon>Spermatophyta</taxon>
        <taxon>Magnoliopsida</taxon>
        <taxon>Liliopsida</taxon>
        <taxon>Poales</taxon>
        <taxon>Poaceae</taxon>
        <taxon>BOP clade</taxon>
        <taxon>Oryzoideae</taxon>
        <taxon>Oryzeae</taxon>
        <taxon>Zizaniinae</taxon>
        <taxon>Zizania</taxon>
    </lineage>
</organism>
<evidence type="ECO:0000313" key="2">
    <source>
        <dbReference type="Proteomes" id="UP000729402"/>
    </source>
</evidence>
<evidence type="ECO:0000313" key="1">
    <source>
        <dbReference type="EMBL" id="KAG8090877.1"/>
    </source>
</evidence>
<accession>A0A8J5WL31</accession>
<dbReference type="OrthoDB" id="10587894at2759"/>
<dbReference type="EMBL" id="JAAALK010000081">
    <property type="protein sequence ID" value="KAG8090877.1"/>
    <property type="molecule type" value="Genomic_DNA"/>
</dbReference>
<name>A0A8J5WL31_ZIZPA</name>
<dbReference type="PANTHER" id="PTHR47463">
    <property type="entry name" value="F-BOX PROTEIN SKIP16"/>
    <property type="match status" value="1"/>
</dbReference>
<reference evidence="1" key="2">
    <citation type="submission" date="2021-02" db="EMBL/GenBank/DDBJ databases">
        <authorList>
            <person name="Kimball J.A."/>
            <person name="Haas M.W."/>
            <person name="Macchietto M."/>
            <person name="Kono T."/>
            <person name="Duquette J."/>
            <person name="Shao M."/>
        </authorList>
    </citation>
    <scope>NUCLEOTIDE SEQUENCE</scope>
    <source>
        <tissue evidence="1">Fresh leaf tissue</tissue>
    </source>
</reference>
<keyword evidence="2" id="KW-1185">Reference proteome</keyword>
<evidence type="ECO:0008006" key="3">
    <source>
        <dbReference type="Google" id="ProtNLM"/>
    </source>
</evidence>
<dbReference type="Proteomes" id="UP000729402">
    <property type="component" value="Unassembled WGS sequence"/>
</dbReference>
<gene>
    <name evidence="1" type="ORF">GUJ93_ZPchr0011g27517</name>
</gene>
<dbReference type="AlphaFoldDB" id="A0A8J5WL31"/>
<proteinExistence type="predicted"/>